<dbReference type="EMBL" id="SDPV01000001">
    <property type="protein sequence ID" value="RXZ65576.1"/>
    <property type="molecule type" value="Genomic_DNA"/>
</dbReference>
<gene>
    <name evidence="9" type="ORF">ETX26_02200</name>
</gene>
<dbReference type="InterPro" id="IPR037066">
    <property type="entry name" value="Plug_dom_sf"/>
</dbReference>
<comment type="similarity">
    <text evidence="4">Belongs to the TonB-dependent receptor family.</text>
</comment>
<keyword evidence="3" id="KW-0998">Cell outer membrane</keyword>
<protein>
    <submittedName>
        <fullName evidence="9">TonB-dependent receptor</fullName>
    </submittedName>
</protein>
<feature type="region of interest" description="Disordered" evidence="5">
    <location>
        <begin position="96"/>
        <end position="115"/>
    </location>
</feature>
<comment type="subcellular location">
    <subcellularLocation>
        <location evidence="1 4">Cell outer membrane</location>
    </subcellularLocation>
</comment>
<reference evidence="9 10" key="1">
    <citation type="submission" date="2019-01" db="EMBL/GenBank/DDBJ databases">
        <title>Altererythrobacter rhizovicinus sp. nov., isolated from the rhizosphere soil of Haloxylon ammodendron.</title>
        <authorList>
            <person name="Li H.-P."/>
            <person name="Gou J.-Y."/>
            <person name="Yao D."/>
            <person name="Han Q.-Q."/>
            <person name="Shao K.-Z."/>
            <person name="Zhao Q."/>
            <person name="Zhang J.-L."/>
        </authorList>
    </citation>
    <scope>NUCLEOTIDE SEQUENCE [LARGE SCALE GENOMIC DNA]</scope>
    <source>
        <strain evidence="9 10">AY-3R</strain>
    </source>
</reference>
<evidence type="ECO:0000256" key="3">
    <source>
        <dbReference type="ARBA" id="ARBA00023237"/>
    </source>
</evidence>
<evidence type="ECO:0000256" key="5">
    <source>
        <dbReference type="SAM" id="MobiDB-lite"/>
    </source>
</evidence>
<dbReference type="GO" id="GO:0009279">
    <property type="term" value="C:cell outer membrane"/>
    <property type="evidence" value="ECO:0007669"/>
    <property type="project" value="UniProtKB-SubCell"/>
</dbReference>
<accession>A0A4V1QWB5</accession>
<feature type="chain" id="PRO_5020699800" evidence="6">
    <location>
        <begin position="27"/>
        <end position="1020"/>
    </location>
</feature>
<dbReference type="PANTHER" id="PTHR47234:SF2">
    <property type="entry name" value="TONB-DEPENDENT RECEPTOR"/>
    <property type="match status" value="1"/>
</dbReference>
<keyword evidence="2 4" id="KW-0472">Membrane</keyword>
<evidence type="ECO:0000313" key="9">
    <source>
        <dbReference type="EMBL" id="RXZ65576.1"/>
    </source>
</evidence>
<keyword evidence="4" id="KW-0798">TonB box</keyword>
<dbReference type="Gene3D" id="2.40.170.20">
    <property type="entry name" value="TonB-dependent receptor, beta-barrel domain"/>
    <property type="match status" value="1"/>
</dbReference>
<evidence type="ECO:0000256" key="6">
    <source>
        <dbReference type="SAM" id="SignalP"/>
    </source>
</evidence>
<evidence type="ECO:0000256" key="4">
    <source>
        <dbReference type="RuleBase" id="RU003357"/>
    </source>
</evidence>
<organism evidence="9 10">
    <name type="scientific">Pelagerythrobacter rhizovicinus</name>
    <dbReference type="NCBI Taxonomy" id="2268576"/>
    <lineage>
        <taxon>Bacteria</taxon>
        <taxon>Pseudomonadati</taxon>
        <taxon>Pseudomonadota</taxon>
        <taxon>Alphaproteobacteria</taxon>
        <taxon>Sphingomonadales</taxon>
        <taxon>Erythrobacteraceae</taxon>
        <taxon>Pelagerythrobacter</taxon>
    </lineage>
</organism>
<evidence type="ECO:0000256" key="1">
    <source>
        <dbReference type="ARBA" id="ARBA00004442"/>
    </source>
</evidence>
<evidence type="ECO:0000256" key="2">
    <source>
        <dbReference type="ARBA" id="ARBA00023136"/>
    </source>
</evidence>
<dbReference type="InterPro" id="IPR000531">
    <property type="entry name" value="Beta-barrel_TonB"/>
</dbReference>
<dbReference type="SUPFAM" id="SSF56935">
    <property type="entry name" value="Porins"/>
    <property type="match status" value="1"/>
</dbReference>
<feature type="signal peptide" evidence="6">
    <location>
        <begin position="1"/>
        <end position="26"/>
    </location>
</feature>
<dbReference type="Gene3D" id="2.170.130.10">
    <property type="entry name" value="TonB-dependent receptor, plug domain"/>
    <property type="match status" value="1"/>
</dbReference>
<comment type="caution">
    <text evidence="9">The sequence shown here is derived from an EMBL/GenBank/DDBJ whole genome shotgun (WGS) entry which is preliminary data.</text>
</comment>
<dbReference type="Pfam" id="PF07715">
    <property type="entry name" value="Plug"/>
    <property type="match status" value="1"/>
</dbReference>
<feature type="domain" description="TonB-dependent receptor plug" evidence="8">
    <location>
        <begin position="64"/>
        <end position="185"/>
    </location>
</feature>
<sequence length="1020" mass="108592">MRTRMTTTMARLLASAAILAGGAAHAQESGDGPLVGEVAADGEGEAVAQEIVVTGSRIRSTNVTTAAPIIEVGQQAVEDRGYVSAAEALNDLPSAVPQLNQADGSGESSGSGQQFPNLFNLGPGRTLTLINGRRMVTSSSGIGAPGGVGDAQVDSNIIPLGLLRRVEVYQGGGAAVYGSDAIAGVVNYILRDDFTGVELDGQTGISDRGDYETYALRGTAGTDFADGRGNVAVDVGWSSSPILRFTDRPLSNLGRLTVNNPEDTGPDDGIPQVREIFNARFWPFNANGVVFTNPAPPPNFLTQLDGHPIQFAPDGSIVPYDTGTLAGIPFASGGDGFPYQQLAGLRTGVERLTGTMVGHYDLTDRIRVSTELLYAKTEGTEIPQGNSRTVLNAGSYAGPIAFTVDNPFLTDQARAALIEANPAFAGGRPLFLSKLFLDLVPDPSQRTKTETYRAVLGLDGTFDVGDREFYWDISGSYSRVDGQRRSWEVVNSRFDNAIDAVRSGGQIVCAINADADPSNDDPSCAPINPFGNGNVSAEAREYVSTIAGIDWTNEQVDVLATLGGTLFTLPGGDVQFSAAYEHRDESARFDPLEANREGSFGAGAQQVPQSGSYNTDELSGELLIPLVGEGFTLPLVHSLEAKGAFRYVDNSLAGKENVWDLGLRWQPVRDVTLRASRSRNFRAPTLTQLLVPTSEGLDAAGIDPCDADRIAGGPNPDIRRANCLALFEANPGYGVDADGAGAGLSADERLARFQSGSENFQRALITSRGNPDLRNEISDTFTYGIVIAPSFVPGLTITADRVEIDLEDGLSLFTTENFAATCFDDPTPDPAFCNAFTRLAAPDGVSPGGTIVTGTTTTVNAGEIRYRGEVYAIEYAFRPGEWFGGDDLGRVRLGINATHNTLLERSVTGSTFVREDDTSLAPEWVGRFNLVYDKGPLRLTYQADYRGETRAGPDATIENNPNPILEGNTVHNVSAQLDLGDFVLRGGIDNLTDKSPSYPQIAYGDILGRRFFVGVKIRLK</sequence>
<dbReference type="Pfam" id="PF00593">
    <property type="entry name" value="TonB_dep_Rec_b-barrel"/>
    <property type="match status" value="1"/>
</dbReference>
<dbReference type="AlphaFoldDB" id="A0A4V1QWB5"/>
<name>A0A4V1QWB5_9SPHN</name>
<feature type="domain" description="TonB-dependent receptor-like beta-barrel" evidence="7">
    <location>
        <begin position="446"/>
        <end position="991"/>
    </location>
</feature>
<dbReference type="PANTHER" id="PTHR47234">
    <property type="match status" value="1"/>
</dbReference>
<keyword evidence="6" id="KW-0732">Signal</keyword>
<dbReference type="Proteomes" id="UP000293623">
    <property type="component" value="Unassembled WGS sequence"/>
</dbReference>
<dbReference type="OrthoDB" id="7614575at2"/>
<evidence type="ECO:0000259" key="7">
    <source>
        <dbReference type="Pfam" id="PF00593"/>
    </source>
</evidence>
<evidence type="ECO:0000313" key="10">
    <source>
        <dbReference type="Proteomes" id="UP000293623"/>
    </source>
</evidence>
<proteinExistence type="inferred from homology"/>
<keyword evidence="9" id="KW-0675">Receptor</keyword>
<dbReference type="InterPro" id="IPR012910">
    <property type="entry name" value="Plug_dom"/>
</dbReference>
<keyword evidence="10" id="KW-1185">Reference proteome</keyword>
<dbReference type="InterPro" id="IPR036942">
    <property type="entry name" value="Beta-barrel_TonB_sf"/>
</dbReference>
<evidence type="ECO:0000259" key="8">
    <source>
        <dbReference type="Pfam" id="PF07715"/>
    </source>
</evidence>